<evidence type="ECO:0000256" key="4">
    <source>
        <dbReference type="ARBA" id="ARBA00023002"/>
    </source>
</evidence>
<dbReference type="GO" id="GO:0051537">
    <property type="term" value="F:2 iron, 2 sulfur cluster binding"/>
    <property type="evidence" value="ECO:0007669"/>
    <property type="project" value="UniProtKB-KW"/>
</dbReference>
<keyword evidence="3" id="KW-0479">Metal-binding</keyword>
<dbReference type="SUPFAM" id="SSF55961">
    <property type="entry name" value="Bet v1-like"/>
    <property type="match status" value="1"/>
</dbReference>
<evidence type="ECO:0000259" key="7">
    <source>
        <dbReference type="PROSITE" id="PS51296"/>
    </source>
</evidence>
<dbReference type="SUPFAM" id="SSF50022">
    <property type="entry name" value="ISP domain"/>
    <property type="match status" value="1"/>
</dbReference>
<name>A0A381Y179_9ZZZZ</name>
<sequence>MRHALESDLDTLLASLGGYLDRTPERMRTLEPGHYTSEAFFQREVERIWKKEWINVGHVAEVRKPGDFFTVELLGEPMMIVRGKDMEIRTLSTVCRHRYMLVVEPGASGSTNRFQCPYHRWTYGLDGQLQHALHMEKSIDFDPNSICLPQFRTEIWNNLVWVNLDDDAAPLAPKVEALDKAFAAYRVPKDWVMANPYDKIWPGNWKNFNENNMEGYHHMGLHEETLETYTPTRGTTNITYGEGWTHYQTPYDLDRPTAQALLEEVDWKSGDLGQEMPCLDIFMIHPANAFVIYPGGAGFYALWPVGVDKLRYRAGSARPPGELRRLDPDGEPYDSYRVLDEDGKAMPFIAQGVRSAKAVPGHMSWMEEPILRWYQWIARRMLGPADIGQKKT</sequence>
<gene>
    <name evidence="8" type="ORF">METZ01_LOCUS123494</name>
</gene>
<evidence type="ECO:0000256" key="6">
    <source>
        <dbReference type="ARBA" id="ARBA00023014"/>
    </source>
</evidence>
<dbReference type="Pfam" id="PF00848">
    <property type="entry name" value="Ring_hydroxyl_A"/>
    <property type="match status" value="1"/>
</dbReference>
<protein>
    <recommendedName>
        <fullName evidence="7">Rieske domain-containing protein</fullName>
    </recommendedName>
</protein>
<dbReference type="InterPro" id="IPR015879">
    <property type="entry name" value="Ring_hydroxy_dOase_asu_C_dom"/>
</dbReference>
<dbReference type="InterPro" id="IPR001663">
    <property type="entry name" value="Rng_hydr_dOase-A"/>
</dbReference>
<keyword evidence="5" id="KW-0408">Iron</keyword>
<dbReference type="Gene3D" id="2.102.10.10">
    <property type="entry name" value="Rieske [2Fe-2S] iron-sulphur domain"/>
    <property type="match status" value="1"/>
</dbReference>
<evidence type="ECO:0000256" key="2">
    <source>
        <dbReference type="ARBA" id="ARBA00022714"/>
    </source>
</evidence>
<evidence type="ECO:0000256" key="1">
    <source>
        <dbReference type="ARBA" id="ARBA00001962"/>
    </source>
</evidence>
<evidence type="ECO:0000313" key="8">
    <source>
        <dbReference type="EMBL" id="SVA70640.1"/>
    </source>
</evidence>
<dbReference type="PANTHER" id="PTHR43756:SF5">
    <property type="entry name" value="CHOLINE MONOOXYGENASE, CHLOROPLASTIC"/>
    <property type="match status" value="1"/>
</dbReference>
<keyword evidence="2" id="KW-0001">2Fe-2S</keyword>
<organism evidence="8">
    <name type="scientific">marine metagenome</name>
    <dbReference type="NCBI Taxonomy" id="408172"/>
    <lineage>
        <taxon>unclassified sequences</taxon>
        <taxon>metagenomes</taxon>
        <taxon>ecological metagenomes</taxon>
    </lineage>
</organism>
<dbReference type="PRINTS" id="PR00090">
    <property type="entry name" value="RNGDIOXGNASE"/>
</dbReference>
<keyword evidence="4" id="KW-0560">Oxidoreductase</keyword>
<accession>A0A381Y179</accession>
<reference evidence="8" key="1">
    <citation type="submission" date="2018-05" db="EMBL/GenBank/DDBJ databases">
        <authorList>
            <person name="Lanie J.A."/>
            <person name="Ng W.-L."/>
            <person name="Kazmierczak K.M."/>
            <person name="Andrzejewski T.M."/>
            <person name="Davidsen T.M."/>
            <person name="Wayne K.J."/>
            <person name="Tettelin H."/>
            <person name="Glass J.I."/>
            <person name="Rusch D."/>
            <person name="Podicherti R."/>
            <person name="Tsui H.-C.T."/>
            <person name="Winkler M.E."/>
        </authorList>
    </citation>
    <scope>NUCLEOTIDE SEQUENCE</scope>
</reference>
<dbReference type="AlphaFoldDB" id="A0A381Y179"/>
<dbReference type="InterPro" id="IPR036922">
    <property type="entry name" value="Rieske_2Fe-2S_sf"/>
</dbReference>
<dbReference type="PROSITE" id="PS51296">
    <property type="entry name" value="RIESKE"/>
    <property type="match status" value="1"/>
</dbReference>
<dbReference type="Pfam" id="PF00355">
    <property type="entry name" value="Rieske"/>
    <property type="match status" value="1"/>
</dbReference>
<dbReference type="InterPro" id="IPR017941">
    <property type="entry name" value="Rieske_2Fe-2S"/>
</dbReference>
<keyword evidence="6" id="KW-0411">Iron-sulfur</keyword>
<evidence type="ECO:0000256" key="5">
    <source>
        <dbReference type="ARBA" id="ARBA00023004"/>
    </source>
</evidence>
<dbReference type="GO" id="GO:0016491">
    <property type="term" value="F:oxidoreductase activity"/>
    <property type="evidence" value="ECO:0007669"/>
    <property type="project" value="UniProtKB-KW"/>
</dbReference>
<evidence type="ECO:0000256" key="3">
    <source>
        <dbReference type="ARBA" id="ARBA00022723"/>
    </source>
</evidence>
<comment type="cofactor">
    <cofactor evidence="1">
        <name>Fe cation</name>
        <dbReference type="ChEBI" id="CHEBI:24875"/>
    </cofactor>
</comment>
<dbReference type="GO" id="GO:0005506">
    <property type="term" value="F:iron ion binding"/>
    <property type="evidence" value="ECO:0007669"/>
    <property type="project" value="InterPro"/>
</dbReference>
<dbReference type="Gene3D" id="3.90.380.10">
    <property type="entry name" value="Naphthalene 1,2-dioxygenase Alpha Subunit, Chain A, domain 1"/>
    <property type="match status" value="1"/>
</dbReference>
<dbReference type="CDD" id="cd03469">
    <property type="entry name" value="Rieske_RO_Alpha_N"/>
    <property type="match status" value="1"/>
</dbReference>
<proteinExistence type="predicted"/>
<dbReference type="PANTHER" id="PTHR43756">
    <property type="entry name" value="CHOLINE MONOOXYGENASE, CHLOROPLASTIC"/>
    <property type="match status" value="1"/>
</dbReference>
<dbReference type="EMBL" id="UINC01017094">
    <property type="protein sequence ID" value="SVA70640.1"/>
    <property type="molecule type" value="Genomic_DNA"/>
</dbReference>
<feature type="domain" description="Rieske" evidence="7">
    <location>
        <begin position="53"/>
        <end position="162"/>
    </location>
</feature>